<dbReference type="AlphaFoldDB" id="A0A6L9MYP5"/>
<comment type="caution">
    <text evidence="1">The sequence shown here is derived from an EMBL/GenBank/DDBJ whole genome shotgun (WGS) entry which is preliminary data.</text>
</comment>
<sequence>MRLLFIALLASALLACSDPKELSESERRFNRATAQHSEQVQEARILLNEKLTGDFLSDINALIYAKEKLNSAESVFVKAKIVGMSSPEAEKLKAQLRKYELEAAKTSLSLLRTAFRTTIDFQKSVYDMPLAPVSGASLGSSSMIDYMGKQFNSSLESCCLSHLKNIEIFMRGAKGDIFYTLRKHIINVESDLTRVLSDDEYQRKYKQTLLDIEKELSK</sequence>
<dbReference type="Proteomes" id="UP000478837">
    <property type="component" value="Unassembled WGS sequence"/>
</dbReference>
<dbReference type="RefSeq" id="WP_163112768.1">
    <property type="nucleotide sequence ID" value="NZ_JAAAWP010000015.1"/>
</dbReference>
<name>A0A6L9MYP5_9ALTE</name>
<evidence type="ECO:0000313" key="2">
    <source>
        <dbReference type="Proteomes" id="UP000478837"/>
    </source>
</evidence>
<gene>
    <name evidence="1" type="ORF">GTW09_16640</name>
</gene>
<dbReference type="PROSITE" id="PS51257">
    <property type="entry name" value="PROKAR_LIPOPROTEIN"/>
    <property type="match status" value="1"/>
</dbReference>
<accession>A0A6L9MYP5</accession>
<evidence type="ECO:0008006" key="3">
    <source>
        <dbReference type="Google" id="ProtNLM"/>
    </source>
</evidence>
<reference evidence="1 2" key="1">
    <citation type="submission" date="2020-01" db="EMBL/GenBank/DDBJ databases">
        <title>Genomes of bacteria type strains.</title>
        <authorList>
            <person name="Chen J."/>
            <person name="Zhu S."/>
            <person name="Yang J."/>
        </authorList>
    </citation>
    <scope>NUCLEOTIDE SEQUENCE [LARGE SCALE GENOMIC DNA]</scope>
    <source>
        <strain evidence="1 2">LMG 22958</strain>
    </source>
</reference>
<protein>
    <recommendedName>
        <fullName evidence="3">Lipoprotein</fullName>
    </recommendedName>
</protein>
<dbReference type="EMBL" id="JAAAWP010000015">
    <property type="protein sequence ID" value="NDW23145.1"/>
    <property type="molecule type" value="Genomic_DNA"/>
</dbReference>
<keyword evidence="2" id="KW-1185">Reference proteome</keyword>
<proteinExistence type="predicted"/>
<evidence type="ECO:0000313" key="1">
    <source>
        <dbReference type="EMBL" id="NDW23145.1"/>
    </source>
</evidence>
<organism evidence="1 2">
    <name type="scientific">Alteromonas hispanica</name>
    <dbReference type="NCBI Taxonomy" id="315421"/>
    <lineage>
        <taxon>Bacteria</taxon>
        <taxon>Pseudomonadati</taxon>
        <taxon>Pseudomonadota</taxon>
        <taxon>Gammaproteobacteria</taxon>
        <taxon>Alteromonadales</taxon>
        <taxon>Alteromonadaceae</taxon>
        <taxon>Alteromonas/Salinimonas group</taxon>
        <taxon>Alteromonas</taxon>
    </lineage>
</organism>